<dbReference type="GO" id="GO:0006351">
    <property type="term" value="P:DNA-templated transcription"/>
    <property type="evidence" value="ECO:0007669"/>
    <property type="project" value="InterPro"/>
</dbReference>
<evidence type="ECO:0000313" key="7">
    <source>
        <dbReference type="Proteomes" id="UP000287033"/>
    </source>
</evidence>
<comment type="caution">
    <text evidence="6">The sequence shown here is derived from an EMBL/GenBank/DDBJ whole genome shotgun (WGS) entry which is preliminary data.</text>
</comment>
<keyword evidence="5" id="KW-0539">Nucleus</keyword>
<evidence type="ECO:0000256" key="4">
    <source>
        <dbReference type="ARBA" id="ARBA00023163"/>
    </source>
</evidence>
<evidence type="ECO:0000256" key="2">
    <source>
        <dbReference type="ARBA" id="ARBA00009430"/>
    </source>
</evidence>
<reference evidence="6 7" key="1">
    <citation type="journal article" date="2018" name="Nat. Ecol. Evol.">
        <title>Shark genomes provide insights into elasmobranch evolution and the origin of vertebrates.</title>
        <authorList>
            <person name="Hara Y"/>
            <person name="Yamaguchi K"/>
            <person name="Onimaru K"/>
            <person name="Kadota M"/>
            <person name="Koyanagi M"/>
            <person name="Keeley SD"/>
            <person name="Tatsumi K"/>
            <person name="Tanaka K"/>
            <person name="Motone F"/>
            <person name="Kageyama Y"/>
            <person name="Nozu R"/>
            <person name="Adachi N"/>
            <person name="Nishimura O"/>
            <person name="Nakagawa R"/>
            <person name="Tanegashima C"/>
            <person name="Kiyatake I"/>
            <person name="Matsumoto R"/>
            <person name="Murakumo K"/>
            <person name="Nishida K"/>
            <person name="Terakita A"/>
            <person name="Kuratani S"/>
            <person name="Sato K"/>
            <person name="Hyodo S Kuraku.S."/>
        </authorList>
    </citation>
    <scope>NUCLEOTIDE SEQUENCE [LARGE SCALE GENOMIC DNA]</scope>
</reference>
<evidence type="ECO:0000313" key="6">
    <source>
        <dbReference type="EMBL" id="GCC33214.1"/>
    </source>
</evidence>
<dbReference type="InterPro" id="IPR009668">
    <property type="entry name" value="RNA_pol-assoc_fac_A49-like"/>
</dbReference>
<dbReference type="GO" id="GO:0000428">
    <property type="term" value="C:DNA-directed RNA polymerase complex"/>
    <property type="evidence" value="ECO:0007669"/>
    <property type="project" value="UniProtKB-KW"/>
</dbReference>
<keyword evidence="3" id="KW-0240">DNA-directed RNA polymerase</keyword>
<dbReference type="Proteomes" id="UP000287033">
    <property type="component" value="Unassembled WGS sequence"/>
</dbReference>
<dbReference type="OMA" id="DVYPFDE"/>
<evidence type="ECO:0000256" key="1">
    <source>
        <dbReference type="ARBA" id="ARBA00004604"/>
    </source>
</evidence>
<keyword evidence="7" id="KW-1185">Reference proteome</keyword>
<name>A0A401SS34_CHIPU</name>
<protein>
    <recommendedName>
        <fullName evidence="8">DNA-directed RNA polymerase I subunit RPA49</fullName>
    </recommendedName>
</protein>
<comment type="similarity">
    <text evidence="2">Belongs to the eukaryotic RPA49/POLR1E RNA polymerase subunit family.</text>
</comment>
<dbReference type="GO" id="GO:0003677">
    <property type="term" value="F:DNA binding"/>
    <property type="evidence" value="ECO:0007669"/>
    <property type="project" value="InterPro"/>
</dbReference>
<keyword evidence="4" id="KW-0804">Transcription</keyword>
<dbReference type="OrthoDB" id="532500at2759"/>
<sequence>MAAFGVWKYRNLTELEPEQSATLVQFSNGKLSNSENVEFQLHKNIHRNHPRKKHQLILSAETDRLTYVGNNFGPSALKCNSLCKYFVGVLNKRTGKMEVYDAQLFNMQPFFPDESAIEGDTSEKGTSYREKVNSLIEAFGTKKQKRALSSRRLNQVGNETLQIAVAKAAENIIEKKGITAITSEATQFESQDKPDFLPPCHADADKPEDVYKFEDLISSTEYQAIEAHSELPKISAAEEISKLAQTGNYSFFVLESLKSLPQDENSRGHMCYCLHYLQILIRLHNLRDRELKQKDSLGSDVADVVRSSLMKKFTVLTYNNGRVKHVMPASMKAKIVAFIIALALHISSFQTNLTYLQRDLKISENRILDIARAMGLKIAKKKVDIPGSTAEDHKLATLSLPLDMRAKPQGRKRKKMT</sequence>
<evidence type="ECO:0008006" key="8">
    <source>
        <dbReference type="Google" id="ProtNLM"/>
    </source>
</evidence>
<organism evidence="6 7">
    <name type="scientific">Chiloscyllium punctatum</name>
    <name type="common">Brownbanded bambooshark</name>
    <name type="synonym">Hemiscyllium punctatum</name>
    <dbReference type="NCBI Taxonomy" id="137246"/>
    <lineage>
        <taxon>Eukaryota</taxon>
        <taxon>Metazoa</taxon>
        <taxon>Chordata</taxon>
        <taxon>Craniata</taxon>
        <taxon>Vertebrata</taxon>
        <taxon>Chondrichthyes</taxon>
        <taxon>Elasmobranchii</taxon>
        <taxon>Galeomorphii</taxon>
        <taxon>Galeoidea</taxon>
        <taxon>Orectolobiformes</taxon>
        <taxon>Hemiscylliidae</taxon>
        <taxon>Chiloscyllium</taxon>
    </lineage>
</organism>
<gene>
    <name evidence="6" type="ORF">chiPu_0011682</name>
</gene>
<dbReference type="PANTHER" id="PTHR14440">
    <property type="entry name" value="DNA-DIRECTED RNA POLYMERASE I SUBUNIT RPA49"/>
    <property type="match status" value="1"/>
</dbReference>
<comment type="subcellular location">
    <subcellularLocation>
        <location evidence="1">Nucleus</location>
        <location evidence="1">Nucleolus</location>
    </subcellularLocation>
</comment>
<dbReference type="EMBL" id="BEZZ01000494">
    <property type="protein sequence ID" value="GCC33214.1"/>
    <property type="molecule type" value="Genomic_DNA"/>
</dbReference>
<accession>A0A401SS34</accession>
<dbReference type="Pfam" id="PF06870">
    <property type="entry name" value="RNA_pol_I_A49"/>
    <property type="match status" value="1"/>
</dbReference>
<evidence type="ECO:0000256" key="5">
    <source>
        <dbReference type="ARBA" id="ARBA00023242"/>
    </source>
</evidence>
<evidence type="ECO:0000256" key="3">
    <source>
        <dbReference type="ARBA" id="ARBA00022478"/>
    </source>
</evidence>
<proteinExistence type="inferred from homology"/>
<dbReference type="GO" id="GO:0005730">
    <property type="term" value="C:nucleolus"/>
    <property type="evidence" value="ECO:0007669"/>
    <property type="project" value="UniProtKB-SubCell"/>
</dbReference>
<dbReference type="STRING" id="137246.A0A401SS34"/>
<dbReference type="AlphaFoldDB" id="A0A401SS34"/>